<dbReference type="Pfam" id="PF00857">
    <property type="entry name" value="Isochorismatase"/>
    <property type="match status" value="1"/>
</dbReference>
<dbReference type="AlphaFoldDB" id="A0A814VKN3"/>
<evidence type="ECO:0000256" key="1">
    <source>
        <dbReference type="ARBA" id="ARBA00006336"/>
    </source>
</evidence>
<dbReference type="SUPFAM" id="SSF52499">
    <property type="entry name" value="Isochorismatase-like hydrolases"/>
    <property type="match status" value="1"/>
</dbReference>
<keyword evidence="2" id="KW-0378">Hydrolase</keyword>
<organism evidence="4 7">
    <name type="scientific">Adineta steineri</name>
    <dbReference type="NCBI Taxonomy" id="433720"/>
    <lineage>
        <taxon>Eukaryota</taxon>
        <taxon>Metazoa</taxon>
        <taxon>Spiralia</taxon>
        <taxon>Gnathifera</taxon>
        <taxon>Rotifera</taxon>
        <taxon>Eurotatoria</taxon>
        <taxon>Bdelloidea</taxon>
        <taxon>Adinetida</taxon>
        <taxon>Adinetidae</taxon>
        <taxon>Adineta</taxon>
    </lineage>
</organism>
<dbReference type="PANTHER" id="PTHR43540">
    <property type="entry name" value="PEROXYUREIDOACRYLATE/UREIDOACRYLATE AMIDOHYDROLASE-RELATED"/>
    <property type="match status" value="1"/>
</dbReference>
<dbReference type="PANTHER" id="PTHR43540:SF1">
    <property type="entry name" value="ISOCHORISMATASE HYDROLASE"/>
    <property type="match status" value="1"/>
</dbReference>
<dbReference type="OrthoDB" id="167809at2759"/>
<dbReference type="Proteomes" id="UP000663832">
    <property type="component" value="Unassembled WGS sequence"/>
</dbReference>
<dbReference type="Gene3D" id="3.40.50.850">
    <property type="entry name" value="Isochorismatase-like"/>
    <property type="match status" value="1"/>
</dbReference>
<gene>
    <name evidence="4" type="ORF">BJG266_LOCUS26398</name>
    <name evidence="5" type="ORF">QVE165_LOCUS42126</name>
</gene>
<evidence type="ECO:0000259" key="3">
    <source>
        <dbReference type="Pfam" id="PF00857"/>
    </source>
</evidence>
<evidence type="ECO:0000313" key="7">
    <source>
        <dbReference type="Proteomes" id="UP000663877"/>
    </source>
</evidence>
<accession>A0A814VKN3</accession>
<dbReference type="EMBL" id="CAJNOI010000220">
    <property type="protein sequence ID" value="CAF1192184.1"/>
    <property type="molecule type" value="Genomic_DNA"/>
</dbReference>
<protein>
    <recommendedName>
        <fullName evidence="3">Isochorismatase-like domain-containing protein</fullName>
    </recommendedName>
</protein>
<dbReference type="Proteomes" id="UP000663877">
    <property type="component" value="Unassembled WGS sequence"/>
</dbReference>
<dbReference type="GO" id="GO:0016787">
    <property type="term" value="F:hydrolase activity"/>
    <property type="evidence" value="ECO:0007669"/>
    <property type="project" value="UniProtKB-KW"/>
</dbReference>
<evidence type="ECO:0000313" key="5">
    <source>
        <dbReference type="EMBL" id="CAF1479216.1"/>
    </source>
</evidence>
<evidence type="ECO:0000256" key="2">
    <source>
        <dbReference type="ARBA" id="ARBA00022801"/>
    </source>
</evidence>
<dbReference type="EMBL" id="CAJNOM010000514">
    <property type="protein sequence ID" value="CAF1479216.1"/>
    <property type="molecule type" value="Genomic_DNA"/>
</dbReference>
<feature type="domain" description="Isochorismatase-like" evidence="3">
    <location>
        <begin position="3"/>
        <end position="130"/>
    </location>
</feature>
<evidence type="ECO:0000313" key="4">
    <source>
        <dbReference type="EMBL" id="CAF1192184.1"/>
    </source>
</evidence>
<evidence type="ECO:0000313" key="6">
    <source>
        <dbReference type="Proteomes" id="UP000663832"/>
    </source>
</evidence>
<comment type="caution">
    <text evidence="4">The sequence shown here is derived from an EMBL/GenBank/DDBJ whole genome shotgun (WGS) entry which is preliminary data.</text>
</comment>
<reference evidence="4" key="1">
    <citation type="submission" date="2021-02" db="EMBL/GenBank/DDBJ databases">
        <authorList>
            <person name="Nowell W R."/>
        </authorList>
    </citation>
    <scope>NUCLEOTIDE SEQUENCE</scope>
</reference>
<name>A0A814VKN3_9BILA</name>
<proteinExistence type="inferred from homology"/>
<sequence length="144" mass="16043">MLLLSFRKAHLPIIHVKHDSSTLTSPFHPSHTGNELEDYAKPLTTNNEPLLHKSVNSAFIGTDLEKRLREQGTLSLVIVGLTTNHCCETTTRMAGNLGFRCILCTTIKANEVHFNTLASFNEEFTTIVATKQILDTIATLSYIF</sequence>
<keyword evidence="6" id="KW-1185">Reference proteome</keyword>
<dbReference type="InterPro" id="IPR050272">
    <property type="entry name" value="Isochorismatase-like_hydrls"/>
</dbReference>
<dbReference type="InterPro" id="IPR036380">
    <property type="entry name" value="Isochorismatase-like_sf"/>
</dbReference>
<comment type="similarity">
    <text evidence="1">Belongs to the isochorismatase family.</text>
</comment>
<dbReference type="InterPro" id="IPR000868">
    <property type="entry name" value="Isochorismatase-like_dom"/>
</dbReference>